<dbReference type="NCBIfam" id="TIGR03696">
    <property type="entry name" value="Rhs_assc_core"/>
    <property type="match status" value="1"/>
</dbReference>
<organism evidence="2">
    <name type="scientific">Oceaniferula spumae</name>
    <dbReference type="NCBI Taxonomy" id="2979115"/>
    <lineage>
        <taxon>Bacteria</taxon>
        <taxon>Pseudomonadati</taxon>
        <taxon>Verrucomicrobiota</taxon>
        <taxon>Verrucomicrobiia</taxon>
        <taxon>Verrucomicrobiales</taxon>
        <taxon>Verrucomicrobiaceae</taxon>
        <taxon>Oceaniferula</taxon>
    </lineage>
</organism>
<dbReference type="InterPro" id="IPR022385">
    <property type="entry name" value="Rhs_assc_core"/>
</dbReference>
<dbReference type="KEGG" id="osu:NT6N_33190"/>
<feature type="region of interest" description="Disordered" evidence="1">
    <location>
        <begin position="1"/>
        <end position="34"/>
    </location>
</feature>
<reference evidence="2" key="1">
    <citation type="submission" date="2024-07" db="EMBL/GenBank/DDBJ databases">
        <title>Complete genome sequence of Verrucomicrobiaceae bacterium NT6N.</title>
        <authorList>
            <person name="Huang C."/>
            <person name="Takami H."/>
            <person name="Hamasaki K."/>
        </authorList>
    </citation>
    <scope>NUCLEOTIDE SEQUENCE</scope>
    <source>
        <strain evidence="2">NT6N</strain>
    </source>
</reference>
<evidence type="ECO:0000256" key="1">
    <source>
        <dbReference type="SAM" id="MobiDB-lite"/>
    </source>
</evidence>
<sequence>MKHPTAHPQRVVIPLAHSRTSTSASARPGNHTPRNGLHYYGYRYYDPLTGRWPSRDPIEESGGNNLYSFSVNDALNSYDILGLYTPVKSGFKTLEEATHEAGKYANELSELDLKFRQKAGEKLLPFEVCGYICCRKSDNKFYYTRAGSTREHRNCNPLTATYKRVNALGNPGTPGRPRCNLDDIAVGIYHSHPSINSNLSNDDLEYVTPHNDILKPKKISSNMFIGETHKDENGNYETHIYDPKAKKNEQAIIIKNGKIKRMPLADYIKNHQRLK</sequence>
<gene>
    <name evidence="2" type="ORF">NT6N_33190</name>
</gene>
<accession>A0AAT9FQU7</accession>
<feature type="compositionally biased region" description="Low complexity" evidence="1">
    <location>
        <begin position="18"/>
        <end position="27"/>
    </location>
</feature>
<proteinExistence type="predicted"/>
<evidence type="ECO:0000313" key="2">
    <source>
        <dbReference type="EMBL" id="BDS08279.1"/>
    </source>
</evidence>
<dbReference type="Gene3D" id="3.40.140.10">
    <property type="entry name" value="Cytidine Deaminase, domain 2"/>
    <property type="match status" value="1"/>
</dbReference>
<dbReference type="EMBL" id="AP026866">
    <property type="protein sequence ID" value="BDS08279.1"/>
    <property type="molecule type" value="Genomic_DNA"/>
</dbReference>
<dbReference type="Gene3D" id="2.180.10.10">
    <property type="entry name" value="RHS repeat-associated core"/>
    <property type="match status" value="1"/>
</dbReference>
<dbReference type="AlphaFoldDB" id="A0AAT9FQU7"/>
<protein>
    <recommendedName>
        <fullName evidence="3">RHS repeat-associated core domain-containing protein</fullName>
    </recommendedName>
</protein>
<evidence type="ECO:0008006" key="3">
    <source>
        <dbReference type="Google" id="ProtNLM"/>
    </source>
</evidence>
<dbReference type="SUPFAM" id="SSF102712">
    <property type="entry name" value="JAB1/MPN domain"/>
    <property type="match status" value="1"/>
</dbReference>
<name>A0AAT9FQU7_9BACT</name>